<evidence type="ECO:0000313" key="4">
    <source>
        <dbReference type="EnsemblMetazoa" id="CPIJ006666-PA"/>
    </source>
</evidence>
<name>B0WHP0_CULQU</name>
<dbReference type="KEGG" id="cqu:CpipJ_CPIJ006666"/>
<accession>B0WHP0</accession>
<evidence type="ECO:0000313" key="3">
    <source>
        <dbReference type="EMBL" id="EDS27907.1"/>
    </source>
</evidence>
<dbReference type="Gene3D" id="1.10.287.70">
    <property type="match status" value="1"/>
</dbReference>
<dbReference type="OrthoDB" id="5984008at2759"/>
<dbReference type="HOGENOM" id="CLU_2374810_0_0_1"/>
<dbReference type="InParanoid" id="B0WHP0"/>
<proteinExistence type="inferred from homology"/>
<dbReference type="AlphaFoldDB" id="B0WHP0"/>
<dbReference type="EnsemblMetazoa" id="CPIJ006666-RA">
    <property type="protein sequence ID" value="CPIJ006666-PA"/>
    <property type="gene ID" value="CPIJ006666"/>
</dbReference>
<feature type="domain" description="Ionotropic glutamate receptor C-terminal" evidence="2">
    <location>
        <begin position="39"/>
        <end position="85"/>
    </location>
</feature>
<dbReference type="VEuPathDB" id="VectorBase:CPIJ006666"/>
<evidence type="ECO:0000256" key="1">
    <source>
        <dbReference type="ARBA" id="ARBA00008685"/>
    </source>
</evidence>
<protein>
    <recommendedName>
        <fullName evidence="2">Ionotropic glutamate receptor C-terminal domain-containing protein</fullName>
    </recommendedName>
</protein>
<keyword evidence="5" id="KW-1185">Reference proteome</keyword>
<evidence type="ECO:0000313" key="5">
    <source>
        <dbReference type="Proteomes" id="UP000002320"/>
    </source>
</evidence>
<gene>
    <name evidence="4" type="primary">6038420</name>
    <name evidence="3" type="ORF">CpipJ_CPIJ006666</name>
</gene>
<reference evidence="4" key="2">
    <citation type="submission" date="2021-02" db="UniProtKB">
        <authorList>
            <consortium name="EnsemblMetazoa"/>
        </authorList>
    </citation>
    <scope>IDENTIFICATION</scope>
    <source>
        <strain evidence="4">JHB</strain>
    </source>
</reference>
<dbReference type="EMBL" id="DS231939">
    <property type="protein sequence ID" value="EDS27907.1"/>
    <property type="molecule type" value="Genomic_DNA"/>
</dbReference>
<dbReference type="STRING" id="7176.B0WHP0"/>
<dbReference type="Proteomes" id="UP000002320">
    <property type="component" value="Unassembled WGS sequence"/>
</dbReference>
<dbReference type="GO" id="GO:0015276">
    <property type="term" value="F:ligand-gated monoatomic ion channel activity"/>
    <property type="evidence" value="ECO:0007669"/>
    <property type="project" value="InterPro"/>
</dbReference>
<comment type="similarity">
    <text evidence="1">Belongs to the glutamate-gated ion channel (TC 1.A.10.1) family.</text>
</comment>
<dbReference type="eggNOG" id="KOG1052">
    <property type="taxonomic scope" value="Eukaryota"/>
</dbReference>
<dbReference type="VEuPathDB" id="VectorBase:CQUJHB001350"/>
<sequence length="95" mass="11030">MTNDAAGPRIDTEFHERAQFHTRVSIEPRVLPNWKPIGFTPYEWENPHPCNSDPQFLENSFTLLNSLWFTIGSLMQQGCDIAPNNPEQEQIYTPR</sequence>
<evidence type="ECO:0000259" key="2">
    <source>
        <dbReference type="Pfam" id="PF00060"/>
    </source>
</evidence>
<reference evidence="3" key="1">
    <citation type="submission" date="2007-03" db="EMBL/GenBank/DDBJ databases">
        <title>Annotation of Culex pipiens quinquefasciatus.</title>
        <authorList>
            <consortium name="The Broad Institute Genome Sequencing Platform"/>
            <person name="Atkinson P.W."/>
            <person name="Hemingway J."/>
            <person name="Christensen B.M."/>
            <person name="Higgs S."/>
            <person name="Kodira C."/>
            <person name="Hannick L."/>
            <person name="Megy K."/>
            <person name="O'Leary S."/>
            <person name="Pearson M."/>
            <person name="Haas B.J."/>
            <person name="Mauceli E."/>
            <person name="Wortman J.R."/>
            <person name="Lee N.H."/>
            <person name="Guigo R."/>
            <person name="Stanke M."/>
            <person name="Alvarado L."/>
            <person name="Amedeo P."/>
            <person name="Antoine C.H."/>
            <person name="Arensburger P."/>
            <person name="Bidwell S.L."/>
            <person name="Crawford M."/>
            <person name="Camaro F."/>
            <person name="Devon K."/>
            <person name="Engels R."/>
            <person name="Hammond M."/>
            <person name="Howarth C."/>
            <person name="Koehrsen M."/>
            <person name="Lawson D."/>
            <person name="Montgomery P."/>
            <person name="Nene V."/>
            <person name="Nusbaum C."/>
            <person name="Puiu D."/>
            <person name="Romero-Severson J."/>
            <person name="Severson D.W."/>
            <person name="Shumway M."/>
            <person name="Sisk P."/>
            <person name="Stolte C."/>
            <person name="Zeng Q."/>
            <person name="Eisenstadt E."/>
            <person name="Fraser-Liggett C."/>
            <person name="Strausberg R."/>
            <person name="Galagan J."/>
            <person name="Birren B."/>
            <person name="Collins F.H."/>
        </authorList>
    </citation>
    <scope>NUCLEOTIDE SEQUENCE [LARGE SCALE GENOMIC DNA]</scope>
    <source>
        <strain evidence="3">JHB</strain>
    </source>
</reference>
<dbReference type="Pfam" id="PF00060">
    <property type="entry name" value="Lig_chan"/>
    <property type="match status" value="1"/>
</dbReference>
<dbReference type="GO" id="GO:0016020">
    <property type="term" value="C:membrane"/>
    <property type="evidence" value="ECO:0007669"/>
    <property type="project" value="InterPro"/>
</dbReference>
<organism>
    <name type="scientific">Culex quinquefasciatus</name>
    <name type="common">Southern house mosquito</name>
    <name type="synonym">Culex pungens</name>
    <dbReference type="NCBI Taxonomy" id="7176"/>
    <lineage>
        <taxon>Eukaryota</taxon>
        <taxon>Metazoa</taxon>
        <taxon>Ecdysozoa</taxon>
        <taxon>Arthropoda</taxon>
        <taxon>Hexapoda</taxon>
        <taxon>Insecta</taxon>
        <taxon>Pterygota</taxon>
        <taxon>Neoptera</taxon>
        <taxon>Endopterygota</taxon>
        <taxon>Diptera</taxon>
        <taxon>Nematocera</taxon>
        <taxon>Culicoidea</taxon>
        <taxon>Culicidae</taxon>
        <taxon>Culicinae</taxon>
        <taxon>Culicini</taxon>
        <taxon>Culex</taxon>
        <taxon>Culex</taxon>
    </lineage>
</organism>
<dbReference type="InterPro" id="IPR001320">
    <property type="entry name" value="Iontro_rcpt_C"/>
</dbReference>